<dbReference type="EMBL" id="NPKI01000015">
    <property type="protein sequence ID" value="PAQ01725.1"/>
    <property type="molecule type" value="Genomic_DNA"/>
</dbReference>
<protein>
    <submittedName>
        <fullName evidence="1">Uncharacterized protein</fullName>
    </submittedName>
</protein>
<evidence type="ECO:0000313" key="1">
    <source>
        <dbReference type="EMBL" id="PAQ01725.1"/>
    </source>
</evidence>
<dbReference type="RefSeq" id="WP_095484346.1">
    <property type="nucleotide sequence ID" value="NZ_CP088151.1"/>
</dbReference>
<comment type="caution">
    <text evidence="1">The sequence shown here is derived from an EMBL/GenBank/DDBJ whole genome shotgun (WGS) entry which is preliminary data.</text>
</comment>
<accession>A0AB36RAI7</accession>
<organism evidence="1 2">
    <name type="scientific">Mesorhizobium mediterraneum</name>
    <dbReference type="NCBI Taxonomy" id="43617"/>
    <lineage>
        <taxon>Bacteria</taxon>
        <taxon>Pseudomonadati</taxon>
        <taxon>Pseudomonadota</taxon>
        <taxon>Alphaproteobacteria</taxon>
        <taxon>Hyphomicrobiales</taxon>
        <taxon>Phyllobacteriaceae</taxon>
        <taxon>Mesorhizobium</taxon>
    </lineage>
</organism>
<reference evidence="2" key="1">
    <citation type="submission" date="2017-08" db="EMBL/GenBank/DDBJ databases">
        <title>Mesorhizobium wenxinae sp. nov., a novel rhizobial species isolated from root nodules of chickpea (Cicer arietinum L.).</title>
        <authorList>
            <person name="Zhang J."/>
        </authorList>
    </citation>
    <scope>NUCLEOTIDE SEQUENCE [LARGE SCALE GENOMIC DNA]</scope>
    <source>
        <strain evidence="2">USDA 3392</strain>
    </source>
</reference>
<name>A0AB36RAI7_9HYPH</name>
<proteinExistence type="predicted"/>
<keyword evidence="2" id="KW-1185">Reference proteome</keyword>
<evidence type="ECO:0000313" key="2">
    <source>
        <dbReference type="Proteomes" id="UP000216215"/>
    </source>
</evidence>
<sequence length="100" mass="10683">MIRTGFSLAILLIGTIAVSAALPPFWQRKAEIQAILDSGALADVLERRGPIDAVERVGNDHYRVRAGGCALDVLIVDDASAAVMPGPRKFLLKLGELVCK</sequence>
<dbReference type="Proteomes" id="UP000216215">
    <property type="component" value="Unassembled WGS sequence"/>
</dbReference>
<dbReference type="AlphaFoldDB" id="A0AB36RAI7"/>
<gene>
    <name evidence="1" type="ORF">CIT25_09705</name>
</gene>